<dbReference type="Proteomes" id="UP001141806">
    <property type="component" value="Unassembled WGS sequence"/>
</dbReference>
<feature type="compositionally biased region" description="Polar residues" evidence="1">
    <location>
        <begin position="165"/>
        <end position="183"/>
    </location>
</feature>
<dbReference type="PANTHER" id="PTHR33640">
    <property type="entry name" value="TRANSMEMBRANE PROTEIN"/>
    <property type="match status" value="1"/>
</dbReference>
<keyword evidence="5" id="KW-1185">Reference proteome</keyword>
<keyword evidence="2" id="KW-0812">Transmembrane</keyword>
<feature type="chain" id="PRO_5040165867" description="DUF4408 domain-containing protein" evidence="3">
    <location>
        <begin position="20"/>
        <end position="314"/>
    </location>
</feature>
<feature type="transmembrane region" description="Helical" evidence="2">
    <location>
        <begin position="77"/>
        <end position="95"/>
    </location>
</feature>
<keyword evidence="2" id="KW-1133">Transmembrane helix</keyword>
<dbReference type="EMBL" id="JAMYWD010000007">
    <property type="protein sequence ID" value="KAJ4964822.1"/>
    <property type="molecule type" value="Genomic_DNA"/>
</dbReference>
<evidence type="ECO:0000313" key="5">
    <source>
        <dbReference type="Proteomes" id="UP001141806"/>
    </source>
</evidence>
<evidence type="ECO:0000256" key="2">
    <source>
        <dbReference type="SAM" id="Phobius"/>
    </source>
</evidence>
<feature type="signal peptide" evidence="3">
    <location>
        <begin position="1"/>
        <end position="19"/>
    </location>
</feature>
<feature type="region of interest" description="Disordered" evidence="1">
    <location>
        <begin position="165"/>
        <end position="194"/>
    </location>
</feature>
<name>A0A9Q0HEA2_9MAGN</name>
<gene>
    <name evidence="4" type="ORF">NE237_016671</name>
</gene>
<feature type="transmembrane region" description="Helical" evidence="2">
    <location>
        <begin position="115"/>
        <end position="135"/>
    </location>
</feature>
<evidence type="ECO:0008006" key="6">
    <source>
        <dbReference type="Google" id="ProtNLM"/>
    </source>
</evidence>
<organism evidence="4 5">
    <name type="scientific">Protea cynaroides</name>
    <dbReference type="NCBI Taxonomy" id="273540"/>
    <lineage>
        <taxon>Eukaryota</taxon>
        <taxon>Viridiplantae</taxon>
        <taxon>Streptophyta</taxon>
        <taxon>Embryophyta</taxon>
        <taxon>Tracheophyta</taxon>
        <taxon>Spermatophyta</taxon>
        <taxon>Magnoliopsida</taxon>
        <taxon>Proteales</taxon>
        <taxon>Proteaceae</taxon>
        <taxon>Protea</taxon>
    </lineage>
</organism>
<evidence type="ECO:0000256" key="1">
    <source>
        <dbReference type="SAM" id="MobiDB-lite"/>
    </source>
</evidence>
<protein>
    <recommendedName>
        <fullName evidence="6">DUF4408 domain-containing protein</fullName>
    </recommendedName>
</protein>
<dbReference type="OrthoDB" id="1916829at2759"/>
<keyword evidence="3" id="KW-0732">Signal</keyword>
<dbReference type="PANTHER" id="PTHR33640:SF8">
    <property type="entry name" value="TRANSMEMBRANE PROTEIN"/>
    <property type="match status" value="1"/>
</dbReference>
<sequence>MRQSVSFLLSLFQISEIDALTTVQFQRFSLLLASEFTISLFPALLPTQRMDSFHMDNVKAEKAKAMLRYRRLRKMANLFRCFEVFLALVLFSWFSTRLPVAFRISGQFFRELSGVLVSPRFVFLVGNAIILTLFVKSGKFFAQGFSPNTSAADYLYDEFVKNNSDNNTRQKPRSDNNLLQSPATEPEEITCDDKDTMPEEEGVIRTLSIHAYTDEHEAPSDSKIIFRRSRSENMKMKLKRDTEEKPPRELRRSETETCRKLGRDAEKAAEEMASYAEESMSNEEFQRTVDAFIAMHQKFRREEESMDIVLQNHC</sequence>
<accession>A0A9Q0HEA2</accession>
<evidence type="ECO:0000313" key="4">
    <source>
        <dbReference type="EMBL" id="KAJ4964822.1"/>
    </source>
</evidence>
<proteinExistence type="predicted"/>
<keyword evidence="2" id="KW-0472">Membrane</keyword>
<evidence type="ECO:0000256" key="3">
    <source>
        <dbReference type="SAM" id="SignalP"/>
    </source>
</evidence>
<reference evidence="4" key="1">
    <citation type="journal article" date="2023" name="Plant J.">
        <title>The genome of the king protea, Protea cynaroides.</title>
        <authorList>
            <person name="Chang J."/>
            <person name="Duong T.A."/>
            <person name="Schoeman C."/>
            <person name="Ma X."/>
            <person name="Roodt D."/>
            <person name="Barker N."/>
            <person name="Li Z."/>
            <person name="Van de Peer Y."/>
            <person name="Mizrachi E."/>
        </authorList>
    </citation>
    <scope>NUCLEOTIDE SEQUENCE</scope>
    <source>
        <tissue evidence="4">Young leaves</tissue>
    </source>
</reference>
<dbReference type="AlphaFoldDB" id="A0A9Q0HEA2"/>
<comment type="caution">
    <text evidence="4">The sequence shown here is derived from an EMBL/GenBank/DDBJ whole genome shotgun (WGS) entry which is preliminary data.</text>
</comment>